<dbReference type="Proteomes" id="UP001165121">
    <property type="component" value="Unassembled WGS sequence"/>
</dbReference>
<dbReference type="SUPFAM" id="SSF54001">
    <property type="entry name" value="Cysteine proteinases"/>
    <property type="match status" value="1"/>
</dbReference>
<evidence type="ECO:0000313" key="1">
    <source>
        <dbReference type="EMBL" id="GMF44006.1"/>
    </source>
</evidence>
<dbReference type="InterPro" id="IPR038765">
    <property type="entry name" value="Papain-like_cys_pep_sf"/>
</dbReference>
<organism evidence="1 2">
    <name type="scientific">Phytophthora fragariaefolia</name>
    <dbReference type="NCBI Taxonomy" id="1490495"/>
    <lineage>
        <taxon>Eukaryota</taxon>
        <taxon>Sar</taxon>
        <taxon>Stramenopiles</taxon>
        <taxon>Oomycota</taxon>
        <taxon>Peronosporomycetes</taxon>
        <taxon>Peronosporales</taxon>
        <taxon>Peronosporaceae</taxon>
        <taxon>Phytophthora</taxon>
    </lineage>
</organism>
<reference evidence="1" key="1">
    <citation type="submission" date="2023-04" db="EMBL/GenBank/DDBJ databases">
        <title>Phytophthora fragariaefolia NBRC 109709.</title>
        <authorList>
            <person name="Ichikawa N."/>
            <person name="Sato H."/>
            <person name="Tonouchi N."/>
        </authorList>
    </citation>
    <scope>NUCLEOTIDE SEQUENCE</scope>
    <source>
        <strain evidence="1">NBRC 109709</strain>
    </source>
</reference>
<dbReference type="Gene3D" id="3.40.395.10">
    <property type="entry name" value="Adenoviral Proteinase, Chain A"/>
    <property type="match status" value="1"/>
</dbReference>
<comment type="caution">
    <text evidence="1">The sequence shown here is derived from an EMBL/GenBank/DDBJ whole genome shotgun (WGS) entry which is preliminary data.</text>
</comment>
<evidence type="ECO:0000313" key="2">
    <source>
        <dbReference type="Proteomes" id="UP001165121"/>
    </source>
</evidence>
<dbReference type="OrthoDB" id="102527at2759"/>
<protein>
    <submittedName>
        <fullName evidence="1">Unnamed protein product</fullName>
    </submittedName>
</protein>
<accession>A0A9W6XPM7</accession>
<dbReference type="AlphaFoldDB" id="A0A9W6XPM7"/>
<name>A0A9W6XPM7_9STRA</name>
<sequence>MSCYSWPMNQIDETFKEEGANELAKRIILSWPHERLHVFGDGFHLNWTHLYCARGKTWYPDNLINAFATTLAAKYQNNTTIFLPELSTPAFNKRKRIPPRTPSALAGVDKDMVFMPLNINGSHWTWIDRRR</sequence>
<proteinExistence type="predicted"/>
<keyword evidence="2" id="KW-1185">Reference proteome</keyword>
<dbReference type="EMBL" id="BSXT01001623">
    <property type="protein sequence ID" value="GMF44006.1"/>
    <property type="molecule type" value="Genomic_DNA"/>
</dbReference>
<gene>
    <name evidence="1" type="ORF">Pfra01_001514400</name>
</gene>